<evidence type="ECO:0000256" key="4">
    <source>
        <dbReference type="ARBA" id="ARBA00022989"/>
    </source>
</evidence>
<comment type="caution">
    <text evidence="7">The sequence shown here is derived from an EMBL/GenBank/DDBJ whole genome shotgun (WGS) entry which is preliminary data.</text>
</comment>
<dbReference type="RefSeq" id="WP_169416967.1">
    <property type="nucleotide sequence ID" value="NZ_JABBFX010000001.1"/>
</dbReference>
<name>A0A848H4N6_9BURK</name>
<evidence type="ECO:0000313" key="8">
    <source>
        <dbReference type="Proteomes" id="UP000541185"/>
    </source>
</evidence>
<dbReference type="AlphaFoldDB" id="A0A848H4N6"/>
<feature type="transmembrane region" description="Helical" evidence="6">
    <location>
        <begin position="183"/>
        <end position="204"/>
    </location>
</feature>
<keyword evidence="4 6" id="KW-1133">Transmembrane helix</keyword>
<feature type="transmembrane region" description="Helical" evidence="6">
    <location>
        <begin position="261"/>
        <end position="288"/>
    </location>
</feature>
<dbReference type="Pfam" id="PF01943">
    <property type="entry name" value="Polysacc_synt"/>
    <property type="match status" value="1"/>
</dbReference>
<sequence length="427" mass="46021">MSQDTAPRWRQAFRSRFAVSALWVTGLNMASNVLMLFANTYAARCLGPANLGVSAQVQALVQQLALSFNGGFDAVSVRLVAAGQEKPANVLRSVLVFRTGIALLLAVGWIVGVFLLVPAGPVRMAWMLGALLLVVLALQLPFLFQSIEQMPRFAAITAGTSLLVALTYAVAFHPEMPVGSDLLVAAVVGSVAAVSACMLACRLVHLNPATFFTHWAEIRVLLVRLLAQSWRYWLLAALTLVYTVLPVSLLAWLQGDSAAGILRVCLLFASGLEVVFASINSLLLPRLVRWLHEEGLDALWAHQKELLKAYLAFAVLVGLALLGLSPWIFTHLLGERYLPGLVPFFVFAAGRLVVFVGQIYSWGVVALRLDRQIVLATACAAAASLLLNVALVPSLSILGTALSALAAETILVTLAWLMQWHAVRAAR</sequence>
<keyword evidence="8" id="KW-1185">Reference proteome</keyword>
<gene>
    <name evidence="7" type="ORF">HHL11_03025</name>
</gene>
<accession>A0A848H4N6</accession>
<evidence type="ECO:0000256" key="1">
    <source>
        <dbReference type="ARBA" id="ARBA00004651"/>
    </source>
</evidence>
<evidence type="ECO:0000256" key="3">
    <source>
        <dbReference type="ARBA" id="ARBA00022692"/>
    </source>
</evidence>
<proteinExistence type="predicted"/>
<dbReference type="PANTHER" id="PTHR30250:SF11">
    <property type="entry name" value="O-ANTIGEN TRANSPORTER-RELATED"/>
    <property type="match status" value="1"/>
</dbReference>
<feature type="transmembrane region" description="Helical" evidence="6">
    <location>
        <begin position="397"/>
        <end position="417"/>
    </location>
</feature>
<comment type="subcellular location">
    <subcellularLocation>
        <location evidence="1">Cell membrane</location>
        <topology evidence="1">Multi-pass membrane protein</topology>
    </subcellularLocation>
</comment>
<dbReference type="PANTHER" id="PTHR30250">
    <property type="entry name" value="PST FAMILY PREDICTED COLANIC ACID TRANSPORTER"/>
    <property type="match status" value="1"/>
</dbReference>
<feature type="transmembrane region" description="Helical" evidence="6">
    <location>
        <begin position="124"/>
        <end position="144"/>
    </location>
</feature>
<evidence type="ECO:0000313" key="7">
    <source>
        <dbReference type="EMBL" id="NML42708.1"/>
    </source>
</evidence>
<dbReference type="GO" id="GO:0005886">
    <property type="term" value="C:plasma membrane"/>
    <property type="evidence" value="ECO:0007669"/>
    <property type="project" value="UniProtKB-SubCell"/>
</dbReference>
<feature type="transmembrane region" description="Helical" evidence="6">
    <location>
        <begin position="232"/>
        <end position="255"/>
    </location>
</feature>
<dbReference type="EMBL" id="JABBFX010000001">
    <property type="protein sequence ID" value="NML42708.1"/>
    <property type="molecule type" value="Genomic_DNA"/>
</dbReference>
<organism evidence="7 8">
    <name type="scientific">Ramlibacter agri</name>
    <dbReference type="NCBI Taxonomy" id="2728837"/>
    <lineage>
        <taxon>Bacteria</taxon>
        <taxon>Pseudomonadati</taxon>
        <taxon>Pseudomonadota</taxon>
        <taxon>Betaproteobacteria</taxon>
        <taxon>Burkholderiales</taxon>
        <taxon>Comamonadaceae</taxon>
        <taxon>Ramlibacter</taxon>
    </lineage>
</organism>
<feature type="transmembrane region" description="Helical" evidence="6">
    <location>
        <begin position="309"/>
        <end position="329"/>
    </location>
</feature>
<evidence type="ECO:0000256" key="5">
    <source>
        <dbReference type="ARBA" id="ARBA00023136"/>
    </source>
</evidence>
<dbReference type="InterPro" id="IPR050833">
    <property type="entry name" value="Poly_Biosynth_Transport"/>
</dbReference>
<feature type="transmembrane region" description="Helical" evidence="6">
    <location>
        <begin position="21"/>
        <end position="43"/>
    </location>
</feature>
<dbReference type="InterPro" id="IPR002797">
    <property type="entry name" value="Polysacc_synth"/>
</dbReference>
<dbReference type="Proteomes" id="UP000541185">
    <property type="component" value="Unassembled WGS sequence"/>
</dbReference>
<keyword evidence="3 6" id="KW-0812">Transmembrane</keyword>
<reference evidence="7 8" key="1">
    <citation type="submission" date="2020-04" db="EMBL/GenBank/DDBJ databases">
        <title>Ramlibacter sp. G-1-2-2 isolated from soil.</title>
        <authorList>
            <person name="Dahal R.H."/>
        </authorList>
    </citation>
    <scope>NUCLEOTIDE SEQUENCE [LARGE SCALE GENOMIC DNA]</scope>
    <source>
        <strain evidence="7 8">G-1-2-2</strain>
    </source>
</reference>
<evidence type="ECO:0000256" key="6">
    <source>
        <dbReference type="SAM" id="Phobius"/>
    </source>
</evidence>
<keyword evidence="2" id="KW-1003">Cell membrane</keyword>
<feature type="transmembrane region" description="Helical" evidence="6">
    <location>
        <begin position="63"/>
        <end position="83"/>
    </location>
</feature>
<feature type="transmembrane region" description="Helical" evidence="6">
    <location>
        <begin position="341"/>
        <end position="361"/>
    </location>
</feature>
<protein>
    <submittedName>
        <fullName evidence="7">Lipopolysaccharide biosynthesis protein</fullName>
    </submittedName>
</protein>
<evidence type="ECO:0000256" key="2">
    <source>
        <dbReference type="ARBA" id="ARBA00022475"/>
    </source>
</evidence>
<keyword evidence="5 6" id="KW-0472">Membrane</keyword>
<feature type="transmembrane region" description="Helical" evidence="6">
    <location>
        <begin position="373"/>
        <end position="391"/>
    </location>
</feature>
<feature type="transmembrane region" description="Helical" evidence="6">
    <location>
        <begin position="95"/>
        <end position="118"/>
    </location>
</feature>
<feature type="transmembrane region" description="Helical" evidence="6">
    <location>
        <begin position="153"/>
        <end position="171"/>
    </location>
</feature>